<comment type="caution">
    <text evidence="1">The sequence shown here is derived from an EMBL/GenBank/DDBJ whole genome shotgun (WGS) entry which is preliminary data.</text>
</comment>
<accession>A0A5N5NK74</accession>
<dbReference type="PANTHER" id="PTHR31286:SF99">
    <property type="entry name" value="DUF4283 DOMAIN-CONTAINING PROTEIN"/>
    <property type="match status" value="1"/>
</dbReference>
<dbReference type="AlphaFoldDB" id="A0A5N5NK74"/>
<sequence length="352" mass="39665">MSFKDKVSVDFGKAEDNMVIEDEDYIIQHGEFLLEEYMKYVLTRGPWHVVGQYVTTKRWKPGFDPEEEKITHMTVWGGKFACICVELDISKPLTPFIEVEGRTYGVVYEGIQMICFECGHYDHGRDNCPLEENAKIQASEAAEAETMKNVTGLDKSAVEIENLEATRTDQMPGAAVNAGINAIEENPPNLHGQWMLLKRKKKKKKKFSAEVGKVHVEQKKQSSTGSRFTVLEADGNRGVASKETTNTNQNSLTGVKKATHNSAPKRSSWVHATSLRLNYGSIISCCKMKIHDHWCCTIKHIYREKNAVADALATRSCNLDFDLHVYEEAPDFLRDILVADARSVVRPCYVAL</sequence>
<dbReference type="EMBL" id="VDCV01000002">
    <property type="protein sequence ID" value="KAB5567995.1"/>
    <property type="molecule type" value="Genomic_DNA"/>
</dbReference>
<dbReference type="InterPro" id="IPR040256">
    <property type="entry name" value="At4g02000-like"/>
</dbReference>
<evidence type="ECO:0000313" key="1">
    <source>
        <dbReference type="EMBL" id="KAB5567995.1"/>
    </source>
</evidence>
<gene>
    <name evidence="1" type="ORF">DKX38_001788</name>
</gene>
<name>A0A5N5NK74_9ROSI</name>
<organism evidence="1 2">
    <name type="scientific">Salix brachista</name>
    <dbReference type="NCBI Taxonomy" id="2182728"/>
    <lineage>
        <taxon>Eukaryota</taxon>
        <taxon>Viridiplantae</taxon>
        <taxon>Streptophyta</taxon>
        <taxon>Embryophyta</taxon>
        <taxon>Tracheophyta</taxon>
        <taxon>Spermatophyta</taxon>
        <taxon>Magnoliopsida</taxon>
        <taxon>eudicotyledons</taxon>
        <taxon>Gunneridae</taxon>
        <taxon>Pentapetalae</taxon>
        <taxon>rosids</taxon>
        <taxon>fabids</taxon>
        <taxon>Malpighiales</taxon>
        <taxon>Salicaceae</taxon>
        <taxon>Saliceae</taxon>
        <taxon>Salix</taxon>
    </lineage>
</organism>
<evidence type="ECO:0000313" key="2">
    <source>
        <dbReference type="Proteomes" id="UP000326939"/>
    </source>
</evidence>
<keyword evidence="2" id="KW-1185">Reference proteome</keyword>
<dbReference type="PANTHER" id="PTHR31286">
    <property type="entry name" value="GLYCINE-RICH CELL WALL STRUCTURAL PROTEIN 1.8-LIKE"/>
    <property type="match status" value="1"/>
</dbReference>
<proteinExistence type="predicted"/>
<protein>
    <submittedName>
        <fullName evidence="1">Uncharacterized protein</fullName>
    </submittedName>
</protein>
<dbReference type="Proteomes" id="UP000326939">
    <property type="component" value="Chromosome 2"/>
</dbReference>
<reference evidence="2" key="1">
    <citation type="journal article" date="2019" name="Gigascience">
        <title>De novo genome assembly of the endangered Acer yangbiense, a plant species with extremely small populations endemic to Yunnan Province, China.</title>
        <authorList>
            <person name="Yang J."/>
            <person name="Wariss H.M."/>
            <person name="Tao L."/>
            <person name="Zhang R."/>
            <person name="Yun Q."/>
            <person name="Hollingsworth P."/>
            <person name="Dao Z."/>
            <person name="Luo G."/>
            <person name="Guo H."/>
            <person name="Ma Y."/>
            <person name="Sun W."/>
        </authorList>
    </citation>
    <scope>NUCLEOTIDE SEQUENCE [LARGE SCALE GENOMIC DNA]</scope>
    <source>
        <strain evidence="2">cv. br00</strain>
    </source>
</reference>